<comment type="caution">
    <text evidence="1">The sequence shown here is derived from an EMBL/GenBank/DDBJ whole genome shotgun (WGS) entry which is preliminary data.</text>
</comment>
<protein>
    <submittedName>
        <fullName evidence="1">Uncharacterized protein</fullName>
    </submittedName>
</protein>
<accession>A0A0P8A4M1</accession>
<organism evidence="1 2">
    <name type="scientific">Candidatus Methanoperedens nitratireducens</name>
    <dbReference type="NCBI Taxonomy" id="1392998"/>
    <lineage>
        <taxon>Archaea</taxon>
        <taxon>Methanobacteriati</taxon>
        <taxon>Methanobacteriota</taxon>
        <taxon>Stenosarchaea group</taxon>
        <taxon>Methanomicrobia</taxon>
        <taxon>Methanosarcinales</taxon>
        <taxon>ANME-2 cluster</taxon>
        <taxon>Candidatus Methanoperedentaceae</taxon>
        <taxon>Candidatus Methanoperedens</taxon>
    </lineage>
</organism>
<dbReference type="Gene3D" id="1.10.10.10">
    <property type="entry name" value="Winged helix-like DNA-binding domain superfamily/Winged helix DNA-binding domain"/>
    <property type="match status" value="1"/>
</dbReference>
<proteinExistence type="predicted"/>
<feature type="non-terminal residue" evidence="1">
    <location>
        <position position="1"/>
    </location>
</feature>
<reference evidence="1 2" key="1">
    <citation type="submission" date="2015-09" db="EMBL/GenBank/DDBJ databases">
        <title>A metagenomics-based metabolic model of nitrate-dependent anaerobic oxidation of methane by Methanoperedens-like archaea.</title>
        <authorList>
            <person name="Arshad A."/>
            <person name="Speth D.R."/>
            <person name="De Graaf R.M."/>
            <person name="Op Den Camp H.J."/>
            <person name="Jetten M.S."/>
            <person name="Welte C.U."/>
        </authorList>
    </citation>
    <scope>NUCLEOTIDE SEQUENCE [LARGE SCALE GENOMIC DNA]</scope>
</reference>
<name>A0A0P8A4M1_9EURY</name>
<dbReference type="AlphaFoldDB" id="A0A0P8A4M1"/>
<dbReference type="InterPro" id="IPR036388">
    <property type="entry name" value="WH-like_DNA-bd_sf"/>
</dbReference>
<dbReference type="Proteomes" id="UP000050360">
    <property type="component" value="Unassembled WGS sequence"/>
</dbReference>
<evidence type="ECO:0000313" key="2">
    <source>
        <dbReference type="Proteomes" id="UP000050360"/>
    </source>
</evidence>
<evidence type="ECO:0000313" key="1">
    <source>
        <dbReference type="EMBL" id="KPQ43095.1"/>
    </source>
</evidence>
<dbReference type="EMBL" id="LKCM01000179">
    <property type="protein sequence ID" value="KPQ43095.1"/>
    <property type="molecule type" value="Genomic_DNA"/>
</dbReference>
<sequence>SGIKKETVEDMIQKLKSAGEIIESSNDRFRVV</sequence>
<gene>
    <name evidence="1" type="ORF">MPEBLZ_02319</name>
</gene>